<accession>A0A1Y1ZT93</accession>
<dbReference type="OrthoDB" id="7464126at2759"/>
<comment type="caution">
    <text evidence="4">The sequence shown here is derived from an EMBL/GenBank/DDBJ whole genome shotgun (WGS) entry which is preliminary data.</text>
</comment>
<dbReference type="Pfam" id="PF24809">
    <property type="entry name" value="DUF7708"/>
    <property type="match status" value="1"/>
</dbReference>
<dbReference type="InterPro" id="IPR056125">
    <property type="entry name" value="DUF7708"/>
</dbReference>
<name>A0A1Y1ZT93_9PLEO</name>
<dbReference type="Pfam" id="PF24883">
    <property type="entry name" value="NPHP3_N"/>
    <property type="match status" value="1"/>
</dbReference>
<dbReference type="PANTHER" id="PTHR10039">
    <property type="entry name" value="AMELOGENIN"/>
    <property type="match status" value="1"/>
</dbReference>
<feature type="domain" description="Nephrocystin 3-like N-terminal" evidence="3">
    <location>
        <begin position="216"/>
        <end position="386"/>
    </location>
</feature>
<dbReference type="PANTHER" id="PTHR10039:SF14">
    <property type="entry name" value="NACHT DOMAIN-CONTAINING PROTEIN"/>
    <property type="match status" value="1"/>
</dbReference>
<sequence>MCARQQRKLSENSPLEDVFEPVTHRTSPERPPKYAKVIEVLCNGTPYLQWIWLAKDYTDAFEKLIAAYSHIAECLPRFDRLSDAYRNNPDFQRVLAVIYSDIVEFHRHAYKFFRKSGWKCFFTSTWSGFDNQFKCNLESLSQHTDLVDREANAYLISETMQWRQEALQAAAREAKQRIADQLAAVIAWLGLDNAPHCGRGCQEDVLNRLVDECYAGTTEWVLQHDQIKTWMSGQGLATLWIKGKPGSVKALFAQNWCNFFDPTDRPPFYSASITTTHAKHPSVYILATLLSQILRQTPGLSAYVYTDFVAEGLPSSLSNLKLVLANLLPRTKSPRILIDGIDECIQHDSAGNPSDLNLVKDVLRDILHLASIGNGGLSLKLLLVSRDTPQIIRILSRKPILAIDEESTAVQSAIRSFIHQRISEIRYRFTNIPSIDTVLKDSENIALERSRGMFLWVRLVLSQLEDDAYNLNDLETAIANIPAG</sequence>
<feature type="domain" description="DUF7708" evidence="2">
    <location>
        <begin position="57"/>
        <end position="153"/>
    </location>
</feature>
<evidence type="ECO:0000259" key="3">
    <source>
        <dbReference type="Pfam" id="PF24883"/>
    </source>
</evidence>
<evidence type="ECO:0008006" key="6">
    <source>
        <dbReference type="Google" id="ProtNLM"/>
    </source>
</evidence>
<dbReference type="AlphaFoldDB" id="A0A1Y1ZT93"/>
<keyword evidence="1" id="KW-0677">Repeat</keyword>
<protein>
    <recommendedName>
        <fullName evidence="6">NACHT domain-containing protein</fullName>
    </recommendedName>
</protein>
<gene>
    <name evidence="4" type="ORF">BCR34DRAFT_600139</name>
</gene>
<evidence type="ECO:0000259" key="2">
    <source>
        <dbReference type="Pfam" id="PF24809"/>
    </source>
</evidence>
<proteinExistence type="predicted"/>
<evidence type="ECO:0000313" key="5">
    <source>
        <dbReference type="Proteomes" id="UP000193144"/>
    </source>
</evidence>
<reference evidence="4 5" key="1">
    <citation type="submission" date="2016-07" db="EMBL/GenBank/DDBJ databases">
        <title>Pervasive Adenine N6-methylation of Active Genes in Fungi.</title>
        <authorList>
            <consortium name="DOE Joint Genome Institute"/>
            <person name="Mondo S.J."/>
            <person name="Dannebaum R.O."/>
            <person name="Kuo R.C."/>
            <person name="Labutti K."/>
            <person name="Haridas S."/>
            <person name="Kuo A."/>
            <person name="Salamov A."/>
            <person name="Ahrendt S.R."/>
            <person name="Lipzen A."/>
            <person name="Sullivan W."/>
            <person name="Andreopoulos W.B."/>
            <person name="Clum A."/>
            <person name="Lindquist E."/>
            <person name="Daum C."/>
            <person name="Ramamoorthy G.K."/>
            <person name="Gryganskyi A."/>
            <person name="Culley D."/>
            <person name="Magnuson J.K."/>
            <person name="James T.Y."/>
            <person name="O'Malley M.A."/>
            <person name="Stajich J.E."/>
            <person name="Spatafora J.W."/>
            <person name="Visel A."/>
            <person name="Grigoriev I.V."/>
        </authorList>
    </citation>
    <scope>NUCLEOTIDE SEQUENCE [LARGE SCALE GENOMIC DNA]</scope>
    <source>
        <strain evidence="4 5">CBS 115471</strain>
    </source>
</reference>
<dbReference type="InterPro" id="IPR056884">
    <property type="entry name" value="NPHP3-like_N"/>
</dbReference>
<dbReference type="Proteomes" id="UP000193144">
    <property type="component" value="Unassembled WGS sequence"/>
</dbReference>
<evidence type="ECO:0000256" key="1">
    <source>
        <dbReference type="ARBA" id="ARBA00022737"/>
    </source>
</evidence>
<evidence type="ECO:0000313" key="4">
    <source>
        <dbReference type="EMBL" id="ORY13015.1"/>
    </source>
</evidence>
<organism evidence="4 5">
    <name type="scientific">Clohesyomyces aquaticus</name>
    <dbReference type="NCBI Taxonomy" id="1231657"/>
    <lineage>
        <taxon>Eukaryota</taxon>
        <taxon>Fungi</taxon>
        <taxon>Dikarya</taxon>
        <taxon>Ascomycota</taxon>
        <taxon>Pezizomycotina</taxon>
        <taxon>Dothideomycetes</taxon>
        <taxon>Pleosporomycetidae</taxon>
        <taxon>Pleosporales</taxon>
        <taxon>Lindgomycetaceae</taxon>
        <taxon>Clohesyomyces</taxon>
    </lineage>
</organism>
<keyword evidence="5" id="KW-1185">Reference proteome</keyword>
<dbReference type="EMBL" id="MCFA01000045">
    <property type="protein sequence ID" value="ORY13015.1"/>
    <property type="molecule type" value="Genomic_DNA"/>
</dbReference>